<dbReference type="EMBL" id="RBZP01000001">
    <property type="protein sequence ID" value="RKQ37313.1"/>
    <property type="molecule type" value="Genomic_DNA"/>
</dbReference>
<keyword evidence="4 7" id="KW-0812">Transmembrane</keyword>
<evidence type="ECO:0000259" key="8">
    <source>
        <dbReference type="Pfam" id="PF04239"/>
    </source>
</evidence>
<dbReference type="Proteomes" id="UP000269301">
    <property type="component" value="Unassembled WGS sequence"/>
</dbReference>
<dbReference type="RefSeq" id="WP_121202396.1">
    <property type="nucleotide sequence ID" value="NZ_RBZP01000001.1"/>
</dbReference>
<dbReference type="InterPro" id="IPR007353">
    <property type="entry name" value="DUF421"/>
</dbReference>
<keyword evidence="3" id="KW-1003">Cell membrane</keyword>
<accession>A0A495ABU1</accession>
<sequence>MPDWIVVILKSLTLIVVLFTFTKLLGTKHISQMNIFEYISGVVLGGIVAIHTFDPQANIFHAILALFIWFIIPFGVEKITLKSKAFRNFTEGKSTVFIQDGKIMEDNLKKEGYSTDDLLEKLRERDIFLASDVEFAVLEPNGSVNVLPKRENRPLTAKDLGIPLAPQKEPQTIIMDGKVMNESLSNLNLNLKWLETELEKLNVSIENVFLGQADTDGQLYVDLFDDSLAVPSPTEKPLLLATMKKCQADLELFSLSTDNQASKQMYEHNSKKLQEAIDKIEAYLT</sequence>
<comment type="caution">
    <text evidence="10">The sequence shown here is derived from an EMBL/GenBank/DDBJ whole genome shotgun (WGS) entry which is preliminary data.</text>
</comment>
<feature type="transmembrane region" description="Helical" evidence="7">
    <location>
        <begin position="59"/>
        <end position="76"/>
    </location>
</feature>
<dbReference type="PANTHER" id="PTHR34582:SF7">
    <property type="entry name" value="UPF0702 TRANSMEMBRANE PROTEIN YDFS"/>
    <property type="match status" value="1"/>
</dbReference>
<feature type="domain" description="YetF C-terminal" evidence="8">
    <location>
        <begin position="82"/>
        <end position="213"/>
    </location>
</feature>
<name>A0A495ABU1_9BACI</name>
<evidence type="ECO:0000256" key="2">
    <source>
        <dbReference type="ARBA" id="ARBA00006448"/>
    </source>
</evidence>
<evidence type="ECO:0000313" key="11">
    <source>
        <dbReference type="Proteomes" id="UP000269301"/>
    </source>
</evidence>
<evidence type="ECO:0000256" key="6">
    <source>
        <dbReference type="ARBA" id="ARBA00023136"/>
    </source>
</evidence>
<proteinExistence type="inferred from homology"/>
<feature type="transmembrane region" description="Helical" evidence="7">
    <location>
        <begin position="6"/>
        <end position="26"/>
    </location>
</feature>
<dbReference type="InterPro" id="IPR012452">
    <property type="entry name" value="DUF1657"/>
</dbReference>
<evidence type="ECO:0000256" key="3">
    <source>
        <dbReference type="ARBA" id="ARBA00022475"/>
    </source>
</evidence>
<keyword evidence="11" id="KW-1185">Reference proteome</keyword>
<evidence type="ECO:0000256" key="7">
    <source>
        <dbReference type="SAM" id="Phobius"/>
    </source>
</evidence>
<reference evidence="10 11" key="1">
    <citation type="journal article" date="2016" name="Int. J. Syst. Evol. Microbiol.">
        <title>Oceanobacillus halophilus sp. nov., a novel moderately halophilic bacterium from a hypersaline lake.</title>
        <authorList>
            <person name="Amoozegar M.A."/>
            <person name="Bagheri M."/>
            <person name="Makhdoumi A."/>
            <person name="Nikou M.M."/>
            <person name="Fazeli S.A.S."/>
            <person name="Schumann P."/>
            <person name="Sproer C."/>
            <person name="Sanchez-Porro C."/>
            <person name="Ventosa A."/>
        </authorList>
    </citation>
    <scope>NUCLEOTIDE SEQUENCE [LARGE SCALE GENOMIC DNA]</scope>
    <source>
        <strain evidence="10 11">DSM 23996</strain>
    </source>
</reference>
<evidence type="ECO:0000259" key="9">
    <source>
        <dbReference type="Pfam" id="PF20730"/>
    </source>
</evidence>
<evidence type="ECO:0000256" key="4">
    <source>
        <dbReference type="ARBA" id="ARBA00022692"/>
    </source>
</evidence>
<keyword evidence="5 7" id="KW-1133">Transmembrane helix</keyword>
<evidence type="ECO:0000256" key="1">
    <source>
        <dbReference type="ARBA" id="ARBA00004651"/>
    </source>
</evidence>
<protein>
    <submittedName>
        <fullName evidence="10">DUF421 domain-containing protein</fullName>
    </submittedName>
</protein>
<dbReference type="Pfam" id="PF20730">
    <property type="entry name" value="YetF_N"/>
    <property type="match status" value="1"/>
</dbReference>
<dbReference type="PANTHER" id="PTHR34582">
    <property type="entry name" value="UPF0702 TRANSMEMBRANE PROTEIN YCAP"/>
    <property type="match status" value="1"/>
</dbReference>
<evidence type="ECO:0000256" key="5">
    <source>
        <dbReference type="ARBA" id="ARBA00022989"/>
    </source>
</evidence>
<dbReference type="OrthoDB" id="9778331at2"/>
<dbReference type="InterPro" id="IPR023090">
    <property type="entry name" value="UPF0702_alpha/beta_dom_sf"/>
</dbReference>
<feature type="transmembrane region" description="Helical" evidence="7">
    <location>
        <begin position="35"/>
        <end position="53"/>
    </location>
</feature>
<dbReference type="AlphaFoldDB" id="A0A495ABU1"/>
<dbReference type="GO" id="GO:0005886">
    <property type="term" value="C:plasma membrane"/>
    <property type="evidence" value="ECO:0007669"/>
    <property type="project" value="UniProtKB-SubCell"/>
</dbReference>
<feature type="domain" description="YetF-like N-terminal transmembrane" evidence="9">
    <location>
        <begin position="7"/>
        <end position="72"/>
    </location>
</feature>
<organism evidence="10 11">
    <name type="scientific">Oceanobacillus halophilus</name>
    <dbReference type="NCBI Taxonomy" id="930130"/>
    <lineage>
        <taxon>Bacteria</taxon>
        <taxon>Bacillati</taxon>
        <taxon>Bacillota</taxon>
        <taxon>Bacilli</taxon>
        <taxon>Bacillales</taxon>
        <taxon>Bacillaceae</taxon>
        <taxon>Oceanobacillus</taxon>
    </lineage>
</organism>
<keyword evidence="6 7" id="KW-0472">Membrane</keyword>
<dbReference type="Gene3D" id="3.30.240.20">
    <property type="entry name" value="bsu07140 like domains"/>
    <property type="match status" value="2"/>
</dbReference>
<dbReference type="Pfam" id="PF04239">
    <property type="entry name" value="DUF421"/>
    <property type="match status" value="1"/>
</dbReference>
<dbReference type="Pfam" id="PF07870">
    <property type="entry name" value="DUF1657"/>
    <property type="match status" value="1"/>
</dbReference>
<gene>
    <name evidence="10" type="ORF">D8M06_00480</name>
</gene>
<dbReference type="InterPro" id="IPR048454">
    <property type="entry name" value="YetF_N"/>
</dbReference>
<comment type="similarity">
    <text evidence="2">Belongs to the UPF0702 family.</text>
</comment>
<evidence type="ECO:0000313" key="10">
    <source>
        <dbReference type="EMBL" id="RKQ37313.1"/>
    </source>
</evidence>
<comment type="subcellular location">
    <subcellularLocation>
        <location evidence="1">Cell membrane</location>
        <topology evidence="1">Multi-pass membrane protein</topology>
    </subcellularLocation>
</comment>